<dbReference type="FunFam" id="2.60.120.430:FF:000005">
    <property type="entry name" value="Putative receptor-like protein kinase"/>
    <property type="match status" value="1"/>
</dbReference>
<evidence type="ECO:0000256" key="1">
    <source>
        <dbReference type="ARBA" id="ARBA00004479"/>
    </source>
</evidence>
<evidence type="ECO:0000256" key="9">
    <source>
        <dbReference type="ARBA" id="ARBA00023180"/>
    </source>
</evidence>
<dbReference type="GO" id="GO:0004714">
    <property type="term" value="F:transmembrane receptor protein tyrosine kinase activity"/>
    <property type="evidence" value="ECO:0007669"/>
    <property type="project" value="InterPro"/>
</dbReference>
<proteinExistence type="predicted"/>
<keyword evidence="3 10" id="KW-0812">Transmembrane</keyword>
<dbReference type="GO" id="GO:0016020">
    <property type="term" value="C:membrane"/>
    <property type="evidence" value="ECO:0007669"/>
    <property type="project" value="UniProtKB-SubCell"/>
</dbReference>
<evidence type="ECO:0000256" key="8">
    <source>
        <dbReference type="ARBA" id="ARBA00023136"/>
    </source>
</evidence>
<reference evidence="12 13" key="1">
    <citation type="submission" date="2020-04" db="EMBL/GenBank/DDBJ databases">
        <title>Plant Genome Project.</title>
        <authorList>
            <person name="Zhang R.-G."/>
        </authorList>
    </citation>
    <scope>NUCLEOTIDE SEQUENCE [LARGE SCALE GENOMIC DNA]</scope>
    <source>
        <strain evidence="12">YNK0</strain>
        <tissue evidence="12">Leaf</tissue>
    </source>
</reference>
<feature type="domain" description="Malectin-like" evidence="11">
    <location>
        <begin position="36"/>
        <end position="394"/>
    </location>
</feature>
<evidence type="ECO:0000256" key="5">
    <source>
        <dbReference type="ARBA" id="ARBA00022741"/>
    </source>
</evidence>
<comment type="subcellular location">
    <subcellularLocation>
        <location evidence="1">Membrane</location>
        <topology evidence="1">Single-pass type I membrane protein</topology>
    </subcellularLocation>
</comment>
<keyword evidence="6" id="KW-0067">ATP-binding</keyword>
<protein>
    <recommendedName>
        <fullName evidence="11">Malectin-like domain-containing protein</fullName>
    </recommendedName>
</protein>
<evidence type="ECO:0000256" key="2">
    <source>
        <dbReference type="ARBA" id="ARBA00022679"/>
    </source>
</evidence>
<keyword evidence="9" id="KW-0325">Glycoprotein</keyword>
<keyword evidence="5" id="KW-0547">Nucleotide-binding</keyword>
<evidence type="ECO:0000256" key="7">
    <source>
        <dbReference type="ARBA" id="ARBA00022989"/>
    </source>
</evidence>
<evidence type="ECO:0000313" key="12">
    <source>
        <dbReference type="EMBL" id="KAF8412204.1"/>
    </source>
</evidence>
<dbReference type="PANTHER" id="PTHR34590">
    <property type="entry name" value="OS03G0124300 PROTEIN-RELATED"/>
    <property type="match status" value="1"/>
</dbReference>
<keyword evidence="8 10" id="KW-0472">Membrane</keyword>
<keyword evidence="7 10" id="KW-1133">Transmembrane helix</keyword>
<dbReference type="GO" id="GO:0005524">
    <property type="term" value="F:ATP binding"/>
    <property type="evidence" value="ECO:0007669"/>
    <property type="project" value="UniProtKB-KW"/>
</dbReference>
<dbReference type="OrthoDB" id="735844at2759"/>
<organism evidence="12 13">
    <name type="scientific">Tetracentron sinense</name>
    <name type="common">Spur-leaf</name>
    <dbReference type="NCBI Taxonomy" id="13715"/>
    <lineage>
        <taxon>Eukaryota</taxon>
        <taxon>Viridiplantae</taxon>
        <taxon>Streptophyta</taxon>
        <taxon>Embryophyta</taxon>
        <taxon>Tracheophyta</taxon>
        <taxon>Spermatophyta</taxon>
        <taxon>Magnoliopsida</taxon>
        <taxon>Trochodendrales</taxon>
        <taxon>Trochodendraceae</taxon>
        <taxon>Tetracentron</taxon>
    </lineage>
</organism>
<dbReference type="Proteomes" id="UP000655225">
    <property type="component" value="Unassembled WGS sequence"/>
</dbReference>
<dbReference type="FunFam" id="2.60.120.430:FF:000001">
    <property type="entry name" value="Receptor-like protein kinase FERONIA"/>
    <property type="match status" value="1"/>
</dbReference>
<name>A0A835DTH8_TETSI</name>
<feature type="transmembrane region" description="Helical" evidence="10">
    <location>
        <begin position="7"/>
        <end position="28"/>
    </location>
</feature>
<keyword evidence="2" id="KW-0808">Transferase</keyword>
<keyword evidence="4" id="KW-0732">Signal</keyword>
<dbReference type="OMA" id="HFYPFEP"/>
<evidence type="ECO:0000259" key="11">
    <source>
        <dbReference type="Pfam" id="PF12819"/>
    </source>
</evidence>
<sequence>MENPKLYLLIPISFLQFSIFFINLSWGFSPVDNYLLDCGSFADTIVDVDNRNFVGDSSNFGSVFLSATRTISLRDENPSPVSSPLYHTARVFTKPSNYEFEIKKKGTHLVRLHFLPFSSSTYNLSDARFHVSVPGFLLLSKFSAQDRRIPVLKEYFIWVESEKLVISFTPLREFPFAFVNAIEVISAPEDLIADTAQLVNSERIENFDELTKQALETVYRVNMGGPKVTPFNDSLWRTWIPDDGFLKLRSASKAVHFSGRIKYQRGGASREIAPDNVYNTARVMSNANVSMPDFNITWVFPVSSGYKFLVRMHFCDIASISLNLLYFNVYINGYSATKDLDLSELTSQMLASPYYADFVVDGDSSKALSISIGPSSLSSPARINAILNGLEIMKLNNSIGSLDGDLAADLAVQSWRKGNIGVLVPLVSIMSLFMIAMVVMHRRSNVVKEKDSVAWSPLPVDVLEGNLKYGNQQLSGKLGYF</sequence>
<dbReference type="EMBL" id="JABCRI010000001">
    <property type="protein sequence ID" value="KAF8412204.1"/>
    <property type="molecule type" value="Genomic_DNA"/>
</dbReference>
<evidence type="ECO:0000256" key="10">
    <source>
        <dbReference type="SAM" id="Phobius"/>
    </source>
</evidence>
<keyword evidence="13" id="KW-1185">Reference proteome</keyword>
<gene>
    <name evidence="12" type="ORF">HHK36_000164</name>
</gene>
<evidence type="ECO:0000313" key="13">
    <source>
        <dbReference type="Proteomes" id="UP000655225"/>
    </source>
</evidence>
<dbReference type="PANTHER" id="PTHR34590:SF6">
    <property type="entry name" value="RECEPTOR-LIKE KINASE"/>
    <property type="match status" value="1"/>
</dbReference>
<dbReference type="Pfam" id="PF12819">
    <property type="entry name" value="Malectin_like"/>
    <property type="match status" value="1"/>
</dbReference>
<evidence type="ECO:0000256" key="6">
    <source>
        <dbReference type="ARBA" id="ARBA00022840"/>
    </source>
</evidence>
<evidence type="ECO:0000256" key="4">
    <source>
        <dbReference type="ARBA" id="ARBA00022729"/>
    </source>
</evidence>
<comment type="caution">
    <text evidence="12">The sequence shown here is derived from an EMBL/GenBank/DDBJ whole genome shotgun (WGS) entry which is preliminary data.</text>
</comment>
<dbReference type="InterPro" id="IPR045272">
    <property type="entry name" value="ANXUR1/2-like"/>
</dbReference>
<accession>A0A835DTH8</accession>
<evidence type="ECO:0000256" key="3">
    <source>
        <dbReference type="ARBA" id="ARBA00022692"/>
    </source>
</evidence>
<feature type="transmembrane region" description="Helical" evidence="10">
    <location>
        <begin position="420"/>
        <end position="440"/>
    </location>
</feature>
<dbReference type="AlphaFoldDB" id="A0A835DTH8"/>
<dbReference type="InterPro" id="IPR024788">
    <property type="entry name" value="Malectin-like_Carb-bd_dom"/>
</dbReference>
<dbReference type="Gene3D" id="2.60.120.430">
    <property type="entry name" value="Galactose-binding lectin"/>
    <property type="match status" value="2"/>
</dbReference>